<sequence length="188" mass="21175">MKKLKIIGILVTLLLTYGNTQSQTKKIDLTKSKITWTGKKITGEHQGTIDFKEGYLIMKDNMITGGRFVADMTTLNNTDQTGKPKLNLEGHLKSDDFFGTQNFPTSTLVFKTIQNKGKNNYSITADLTIKGVTKPTKFDLTVKDDTATAKLIVDRTKYDIKYGSGSYFEDLGDKTIYNDFELEVFLKM</sequence>
<dbReference type="Gene3D" id="2.40.128.110">
    <property type="entry name" value="Lipid/polyisoprenoid-binding, YceI-like"/>
    <property type="match status" value="1"/>
</dbReference>
<dbReference type="Proteomes" id="UP000184384">
    <property type="component" value="Unassembled WGS sequence"/>
</dbReference>
<dbReference type="Pfam" id="PF04264">
    <property type="entry name" value="YceI"/>
    <property type="match status" value="1"/>
</dbReference>
<dbReference type="SUPFAM" id="SSF101874">
    <property type="entry name" value="YceI-like"/>
    <property type="match status" value="1"/>
</dbReference>
<reference evidence="4" key="1">
    <citation type="submission" date="2016-11" db="EMBL/GenBank/DDBJ databases">
        <authorList>
            <person name="Varghese N."/>
            <person name="Submissions S."/>
        </authorList>
    </citation>
    <scope>NUCLEOTIDE SEQUENCE [LARGE SCALE GENOMIC DNA]</scope>
    <source>
        <strain evidence="4">DSM 19729</strain>
    </source>
</reference>
<keyword evidence="5" id="KW-1185">Reference proteome</keyword>
<dbReference type="EMBL" id="PVUB01000004">
    <property type="protein sequence ID" value="PRZ24089.1"/>
    <property type="molecule type" value="Genomic_DNA"/>
</dbReference>
<dbReference type="OrthoDB" id="951410at2"/>
<dbReference type="PANTHER" id="PTHR34406:SF1">
    <property type="entry name" value="PROTEIN YCEI"/>
    <property type="match status" value="1"/>
</dbReference>
<protein>
    <submittedName>
        <fullName evidence="3">Polyisoprenoid-binding protein YceI</fullName>
    </submittedName>
</protein>
<dbReference type="AlphaFoldDB" id="A0A1M5LTV9"/>
<evidence type="ECO:0000313" key="5">
    <source>
        <dbReference type="Proteomes" id="UP000237771"/>
    </source>
</evidence>
<dbReference type="SMART" id="SM00867">
    <property type="entry name" value="YceI"/>
    <property type="match status" value="1"/>
</dbReference>
<reference evidence="2 5" key="3">
    <citation type="submission" date="2018-03" db="EMBL/GenBank/DDBJ databases">
        <title>Genomic Encyclopedia of Archaeal and Bacterial Type Strains, Phase II (KMG-II): from individual species to whole genera.</title>
        <authorList>
            <person name="Goeker M."/>
        </authorList>
    </citation>
    <scope>NUCLEOTIDE SEQUENCE [LARGE SCALE GENOMIC DNA]</scope>
    <source>
        <strain evidence="2 5">DSM 17797</strain>
    </source>
</reference>
<name>A0A1M5LTV9_9FLAO</name>
<evidence type="ECO:0000313" key="2">
    <source>
        <dbReference type="EMBL" id="PRZ24089.1"/>
    </source>
</evidence>
<dbReference type="STRING" id="280093.SAMN05443373_103206"/>
<evidence type="ECO:0000313" key="3">
    <source>
        <dbReference type="EMBL" id="SHG68079.1"/>
    </source>
</evidence>
<evidence type="ECO:0000313" key="4">
    <source>
        <dbReference type="Proteomes" id="UP000184384"/>
    </source>
</evidence>
<accession>A0A1M5LTV9</accession>
<reference evidence="3" key="2">
    <citation type="submission" date="2016-11" db="EMBL/GenBank/DDBJ databases">
        <authorList>
            <person name="Jaros S."/>
            <person name="Januszkiewicz K."/>
            <person name="Wedrychowicz H."/>
        </authorList>
    </citation>
    <scope>NUCLEOTIDE SEQUENCE [LARGE SCALE GENOMIC DNA]</scope>
    <source>
        <strain evidence="3">DSM 19729</strain>
    </source>
</reference>
<dbReference type="InterPro" id="IPR036761">
    <property type="entry name" value="TTHA0802/YceI-like_sf"/>
</dbReference>
<proteinExistence type="predicted"/>
<evidence type="ECO:0000259" key="1">
    <source>
        <dbReference type="SMART" id="SM00867"/>
    </source>
</evidence>
<gene>
    <name evidence="2" type="ORF">BC624_104206</name>
    <name evidence="3" type="ORF">SAMN05443373_103206</name>
</gene>
<dbReference type="InterPro" id="IPR007372">
    <property type="entry name" value="Lipid/polyisoprenoid-bd_YceI"/>
</dbReference>
<feature type="domain" description="Lipid/polyisoprenoid-binding YceI-like" evidence="1">
    <location>
        <begin position="24"/>
        <end position="183"/>
    </location>
</feature>
<dbReference type="Proteomes" id="UP000237771">
    <property type="component" value="Unassembled WGS sequence"/>
</dbReference>
<dbReference type="EMBL" id="FQWO01000003">
    <property type="protein sequence ID" value="SHG68079.1"/>
    <property type="molecule type" value="Genomic_DNA"/>
</dbReference>
<organism evidence="3 4">
    <name type="scientific">Flavobacterium granuli</name>
    <dbReference type="NCBI Taxonomy" id="280093"/>
    <lineage>
        <taxon>Bacteria</taxon>
        <taxon>Pseudomonadati</taxon>
        <taxon>Bacteroidota</taxon>
        <taxon>Flavobacteriia</taxon>
        <taxon>Flavobacteriales</taxon>
        <taxon>Flavobacteriaceae</taxon>
        <taxon>Flavobacterium</taxon>
    </lineage>
</organism>
<dbReference type="PANTHER" id="PTHR34406">
    <property type="entry name" value="PROTEIN YCEI"/>
    <property type="match status" value="1"/>
</dbReference>
<dbReference type="RefSeq" id="WP_072941703.1">
    <property type="nucleotide sequence ID" value="NZ_FQWO01000003.1"/>
</dbReference>